<gene>
    <name evidence="1" type="ORF">V6243_18180</name>
</gene>
<dbReference type="Proteomes" id="UP001378242">
    <property type="component" value="Unassembled WGS sequence"/>
</dbReference>
<comment type="caution">
    <text evidence="1">The sequence shown here is derived from an EMBL/GenBank/DDBJ whole genome shotgun (WGS) entry which is preliminary data.</text>
</comment>
<protein>
    <submittedName>
        <fullName evidence="1">Uncharacterized protein</fullName>
    </submittedName>
</protein>
<proteinExistence type="predicted"/>
<sequence length="65" mass="7372">MLPISFLQDFGIDVRRGKIYIADMTFTARASHMKPAFVVVDIASFKTRRVLQSDESLMPVAHDMV</sequence>
<organism evidence="1 2">
    <name type="scientific">Cobetia marina</name>
    <name type="common">Deleya marina</name>
    <dbReference type="NCBI Taxonomy" id="28258"/>
    <lineage>
        <taxon>Bacteria</taxon>
        <taxon>Pseudomonadati</taxon>
        <taxon>Pseudomonadota</taxon>
        <taxon>Gammaproteobacteria</taxon>
        <taxon>Oceanospirillales</taxon>
        <taxon>Halomonadaceae</taxon>
        <taxon>Cobetia</taxon>
    </lineage>
</organism>
<feature type="non-terminal residue" evidence="1">
    <location>
        <position position="65"/>
    </location>
</feature>
<dbReference type="Gene3D" id="2.120.10.30">
    <property type="entry name" value="TolB, C-terminal domain"/>
    <property type="match status" value="1"/>
</dbReference>
<evidence type="ECO:0000313" key="1">
    <source>
        <dbReference type="EMBL" id="MEL0618746.1"/>
    </source>
</evidence>
<name>A0ABU9GKU6_COBMA</name>
<reference evidence="1 2" key="1">
    <citation type="submission" date="2024-02" db="EMBL/GenBank/DDBJ databases">
        <title>Bacteria isolated from the canopy kelp, Nereocystis luetkeana.</title>
        <authorList>
            <person name="Pfister C.A."/>
            <person name="Younker I.T."/>
            <person name="Light S.H."/>
        </authorList>
    </citation>
    <scope>NUCLEOTIDE SEQUENCE [LARGE SCALE GENOMIC DNA]</scope>
    <source>
        <strain evidence="1 2">TI.5.07</strain>
    </source>
</reference>
<keyword evidence="2" id="KW-1185">Reference proteome</keyword>
<accession>A0ABU9GKU6</accession>
<dbReference type="InterPro" id="IPR011042">
    <property type="entry name" value="6-blade_b-propeller_TolB-like"/>
</dbReference>
<dbReference type="EMBL" id="JBAKAP010000162">
    <property type="protein sequence ID" value="MEL0618746.1"/>
    <property type="molecule type" value="Genomic_DNA"/>
</dbReference>
<evidence type="ECO:0000313" key="2">
    <source>
        <dbReference type="Proteomes" id="UP001378242"/>
    </source>
</evidence>